<dbReference type="SUPFAM" id="SSF52218">
    <property type="entry name" value="Flavoproteins"/>
    <property type="match status" value="1"/>
</dbReference>
<dbReference type="Proteomes" id="UP000199611">
    <property type="component" value="Unassembled WGS sequence"/>
</dbReference>
<reference evidence="1 2" key="1">
    <citation type="submission" date="2016-10" db="EMBL/GenBank/DDBJ databases">
        <authorList>
            <person name="de Groot N.N."/>
        </authorList>
    </citation>
    <scope>NUCLEOTIDE SEQUENCE [LARGE SCALE GENOMIC DNA]</scope>
    <source>
        <strain evidence="1 2">DSM 9990</strain>
    </source>
</reference>
<dbReference type="AlphaFoldDB" id="A0A1I4QWP7"/>
<accession>A0A1I4QWP7</accession>
<organism evidence="1 2">
    <name type="scientific">Thermodesulforhabdus norvegica</name>
    <dbReference type="NCBI Taxonomy" id="39841"/>
    <lineage>
        <taxon>Bacteria</taxon>
        <taxon>Pseudomonadati</taxon>
        <taxon>Thermodesulfobacteriota</taxon>
        <taxon>Syntrophobacteria</taxon>
        <taxon>Syntrophobacterales</taxon>
        <taxon>Thermodesulforhabdaceae</taxon>
        <taxon>Thermodesulforhabdus</taxon>
    </lineage>
</organism>
<dbReference type="EMBL" id="FOUU01000001">
    <property type="protein sequence ID" value="SFM44488.1"/>
    <property type="molecule type" value="Genomic_DNA"/>
</dbReference>
<evidence type="ECO:0000313" key="2">
    <source>
        <dbReference type="Proteomes" id="UP000199611"/>
    </source>
</evidence>
<gene>
    <name evidence="1" type="ORF">SAMN05660836_00266</name>
</gene>
<sequence length="180" mass="19958">MRILNLYFSSTGNTAKVAETITDTVSHLGYGIDTMKISADLEIDILDYDLVFAGSGIYEWLPGKPVVDLFIKLRRKYVDAGEIKASSPRRPGKWAVIYCTYGGAHTGINEAIPGLKYMGQLFDHLGYVIIAEWAVVGSYKPRRLSDFSVSGRLGDIRERPDEHDLKEVAERVKGIISCVG</sequence>
<dbReference type="Gene3D" id="3.40.50.360">
    <property type="match status" value="1"/>
</dbReference>
<dbReference type="InterPro" id="IPR029039">
    <property type="entry name" value="Flavoprotein-like_sf"/>
</dbReference>
<dbReference type="STRING" id="39841.SAMN05660836_00266"/>
<dbReference type="OrthoDB" id="5455894at2"/>
<protein>
    <submittedName>
        <fullName evidence="1">Flavodoxin domain-containing protein</fullName>
    </submittedName>
</protein>
<evidence type="ECO:0000313" key="1">
    <source>
        <dbReference type="EMBL" id="SFM44488.1"/>
    </source>
</evidence>
<keyword evidence="2" id="KW-1185">Reference proteome</keyword>
<proteinExistence type="predicted"/>
<name>A0A1I4QWP7_9BACT</name>
<dbReference type="RefSeq" id="WP_093392876.1">
    <property type="nucleotide sequence ID" value="NZ_FOUU01000001.1"/>
</dbReference>